<keyword evidence="2" id="KW-1185">Reference proteome</keyword>
<name>A0ABR1GLR8_9HYPO</name>
<reference evidence="1 2" key="1">
    <citation type="journal article" date="2025" name="Microbiol. Resour. Announc.">
        <title>Draft genome sequences for Neonectria magnoliae and Neonectria punicea, canker pathogens of Liriodendron tulipifera and Acer saccharum in West Virginia.</title>
        <authorList>
            <person name="Petronek H.M."/>
            <person name="Kasson M.T."/>
            <person name="Metheny A.M."/>
            <person name="Stauder C.M."/>
            <person name="Lovett B."/>
            <person name="Lynch S.C."/>
            <person name="Garnas J.R."/>
            <person name="Kasson L.R."/>
            <person name="Stajich J.E."/>
        </authorList>
    </citation>
    <scope>NUCLEOTIDE SEQUENCE [LARGE SCALE GENOMIC DNA]</scope>
    <source>
        <strain evidence="1 2">NRRL 64653</strain>
    </source>
</reference>
<comment type="caution">
    <text evidence="1">The sequence shown here is derived from an EMBL/GenBank/DDBJ whole genome shotgun (WGS) entry which is preliminary data.</text>
</comment>
<evidence type="ECO:0000313" key="1">
    <source>
        <dbReference type="EMBL" id="KAK7402826.1"/>
    </source>
</evidence>
<dbReference type="EMBL" id="JAZAVJ010000279">
    <property type="protein sequence ID" value="KAK7402826.1"/>
    <property type="molecule type" value="Genomic_DNA"/>
</dbReference>
<protein>
    <submittedName>
        <fullName evidence="1">Uncharacterized protein</fullName>
    </submittedName>
</protein>
<sequence>MTIGWDLPLLDIDSKNAPTTEAIRETVANLVGGAFYNYKPCKHTTDGKQIRAFARSGICEWFKQPGNTRSPEDMWPCDRQRYLDCTECGAIYAWYLVAGRITLTYRGIFNENNRHLLWCDSPGCATGRGPRWEDMVKEEIWLHHVRYGKGLGVGCKESRDYSILRRRSGHSKKCYRMPPHTLEPAYAQSTKDILREIKRAAE</sequence>
<accession>A0ABR1GLR8</accession>
<evidence type="ECO:0000313" key="2">
    <source>
        <dbReference type="Proteomes" id="UP001498476"/>
    </source>
</evidence>
<proteinExistence type="predicted"/>
<gene>
    <name evidence="1" type="ORF">QQX98_011418</name>
</gene>
<organism evidence="1 2">
    <name type="scientific">Neonectria punicea</name>
    <dbReference type="NCBI Taxonomy" id="979145"/>
    <lineage>
        <taxon>Eukaryota</taxon>
        <taxon>Fungi</taxon>
        <taxon>Dikarya</taxon>
        <taxon>Ascomycota</taxon>
        <taxon>Pezizomycotina</taxon>
        <taxon>Sordariomycetes</taxon>
        <taxon>Hypocreomycetidae</taxon>
        <taxon>Hypocreales</taxon>
        <taxon>Nectriaceae</taxon>
        <taxon>Neonectria</taxon>
    </lineage>
</organism>
<dbReference type="Proteomes" id="UP001498476">
    <property type="component" value="Unassembled WGS sequence"/>
</dbReference>